<comment type="caution">
    <text evidence="4">The sequence shown here is derived from an EMBL/GenBank/DDBJ whole genome shotgun (WGS) entry which is preliminary data.</text>
</comment>
<evidence type="ECO:0000256" key="2">
    <source>
        <dbReference type="ARBA" id="ARBA00022679"/>
    </source>
</evidence>
<dbReference type="RefSeq" id="WP_202996849.1">
    <property type="nucleotide sequence ID" value="NZ_JAENHO010000013.1"/>
</dbReference>
<organism evidence="4 5">
    <name type="scientific">Paractinoplanes lichenicola</name>
    <dbReference type="NCBI Taxonomy" id="2802976"/>
    <lineage>
        <taxon>Bacteria</taxon>
        <taxon>Bacillati</taxon>
        <taxon>Actinomycetota</taxon>
        <taxon>Actinomycetes</taxon>
        <taxon>Micromonosporales</taxon>
        <taxon>Micromonosporaceae</taxon>
        <taxon>Paractinoplanes</taxon>
    </lineage>
</organism>
<keyword evidence="3" id="KW-0949">S-adenosyl-L-methionine</keyword>
<protein>
    <submittedName>
        <fullName evidence="4">Class I SAM-dependent methyltransferase</fullName>
    </submittedName>
</protein>
<evidence type="ECO:0000256" key="3">
    <source>
        <dbReference type="ARBA" id="ARBA00022691"/>
    </source>
</evidence>
<dbReference type="InterPro" id="IPR002935">
    <property type="entry name" value="SAM_O-MeTrfase"/>
</dbReference>
<dbReference type="PANTHER" id="PTHR43167">
    <property type="entry name" value="PUTATIVE (AFU_ORTHOLOGUE AFUA_6G01830)-RELATED"/>
    <property type="match status" value="1"/>
</dbReference>
<keyword evidence="5" id="KW-1185">Reference proteome</keyword>
<dbReference type="PROSITE" id="PS51682">
    <property type="entry name" value="SAM_OMT_I"/>
    <property type="match status" value="1"/>
</dbReference>
<keyword evidence="1 4" id="KW-0489">Methyltransferase</keyword>
<reference evidence="4 5" key="1">
    <citation type="submission" date="2021-01" db="EMBL/GenBank/DDBJ databases">
        <title>Actinoplanes sp. nov. LDG1-01 isolated from lichen.</title>
        <authorList>
            <person name="Saeng-In P."/>
            <person name="Phongsopitanun W."/>
            <person name="Kanchanasin P."/>
            <person name="Yuki M."/>
            <person name="Kudo T."/>
            <person name="Ohkuma M."/>
            <person name="Tanasupawat S."/>
        </authorList>
    </citation>
    <scope>NUCLEOTIDE SEQUENCE [LARGE SCALE GENOMIC DNA]</scope>
    <source>
        <strain evidence="4 5">LDG1-01</strain>
    </source>
</reference>
<evidence type="ECO:0000313" key="5">
    <source>
        <dbReference type="Proteomes" id="UP000598996"/>
    </source>
</evidence>
<dbReference type="Gene3D" id="3.40.50.150">
    <property type="entry name" value="Vaccinia Virus protein VP39"/>
    <property type="match status" value="1"/>
</dbReference>
<keyword evidence="2" id="KW-0808">Transferase</keyword>
<dbReference type="EMBL" id="JAENHO010000013">
    <property type="protein sequence ID" value="MBL7260144.1"/>
    <property type="molecule type" value="Genomic_DNA"/>
</dbReference>
<dbReference type="SUPFAM" id="SSF53335">
    <property type="entry name" value="S-adenosyl-L-methionine-dependent methyltransferases"/>
    <property type="match status" value="1"/>
</dbReference>
<gene>
    <name evidence="4" type="ORF">JKJ07_38065</name>
</gene>
<dbReference type="GO" id="GO:0008168">
    <property type="term" value="F:methyltransferase activity"/>
    <property type="evidence" value="ECO:0007669"/>
    <property type="project" value="UniProtKB-KW"/>
</dbReference>
<dbReference type="Proteomes" id="UP000598996">
    <property type="component" value="Unassembled WGS sequence"/>
</dbReference>
<dbReference type="CDD" id="cd02440">
    <property type="entry name" value="AdoMet_MTases"/>
    <property type="match status" value="1"/>
</dbReference>
<dbReference type="PANTHER" id="PTHR43167:SF1">
    <property type="entry name" value="PUTATIVE (AFU_ORTHOLOGUE AFUA_6G01830)-RELATED"/>
    <property type="match status" value="1"/>
</dbReference>
<accession>A0ABS1W083</accession>
<name>A0ABS1W083_9ACTN</name>
<sequence length="226" mass="24543">MSSTLESDAVATTLERLLTAEDKQDLAAAWKAAGVDLRGEFPAEMSAAEMAERTKDIIMSVSRPGGQLLYLLTRTLRARTVVEFGTSFGISTLYLAAAVRDNGGGQVITTELQPDKARQATENFAAAGLADLVDVRLGDARETLRELPDDVDMLLLDGWLDLRLPILRVVEPRLRPGALVVIDDVDLDIGRGVYAEFRDYISDPANGYFSLTLPVHQGVQLALKLG</sequence>
<dbReference type="Pfam" id="PF13578">
    <property type="entry name" value="Methyltransf_24"/>
    <property type="match status" value="1"/>
</dbReference>
<evidence type="ECO:0000313" key="4">
    <source>
        <dbReference type="EMBL" id="MBL7260144.1"/>
    </source>
</evidence>
<evidence type="ECO:0000256" key="1">
    <source>
        <dbReference type="ARBA" id="ARBA00022603"/>
    </source>
</evidence>
<proteinExistence type="predicted"/>
<dbReference type="GO" id="GO:0032259">
    <property type="term" value="P:methylation"/>
    <property type="evidence" value="ECO:0007669"/>
    <property type="project" value="UniProtKB-KW"/>
</dbReference>
<dbReference type="InterPro" id="IPR029063">
    <property type="entry name" value="SAM-dependent_MTases_sf"/>
</dbReference>